<evidence type="ECO:0000256" key="9">
    <source>
        <dbReference type="ARBA" id="ARBA00023317"/>
    </source>
</evidence>
<reference evidence="11 12" key="1">
    <citation type="submission" date="2020-08" db="EMBL/GenBank/DDBJ databases">
        <title>Genome sequencing of Purple Non-Sulfur Bacteria from various extreme environments.</title>
        <authorList>
            <person name="Mayer M."/>
        </authorList>
    </citation>
    <scope>NUCLEOTIDE SEQUENCE [LARGE SCALE GENOMIC DNA]</scope>
    <source>
        <strain evidence="11 12">JA131</strain>
    </source>
</reference>
<dbReference type="NCBIfam" id="TIGR03330">
    <property type="entry name" value="SAM_DCase_Bsu"/>
    <property type="match status" value="1"/>
</dbReference>
<feature type="chain" id="PRO_5031649153" description="S-adenosylmethionine decarboxylase alpha chain" evidence="10">
    <location>
        <begin position="116"/>
        <end position="168"/>
    </location>
</feature>
<comment type="function">
    <text evidence="10">Catalyzes the decarboxylation of S-adenosylmethionine to S-adenosylmethioninamine (dcAdoMet), the propylamine donor required for the synthesis of the polyamines spermine and spermidine from the diamine putrescine.</text>
</comment>
<evidence type="ECO:0000256" key="7">
    <source>
        <dbReference type="ARBA" id="ARBA00023239"/>
    </source>
</evidence>
<name>A0A7W6RD55_9PROT</name>
<keyword evidence="3 10" id="KW-0068">Autocatalytic cleavage</keyword>
<keyword evidence="2 10" id="KW-0210">Decarboxylase</keyword>
<dbReference type="Gene3D" id="3.30.160.750">
    <property type="match status" value="1"/>
</dbReference>
<keyword evidence="1 10" id="KW-0949">S-adenosyl-L-methionine</keyword>
<dbReference type="AlphaFoldDB" id="A0A7W6RD55"/>
<feature type="chain" id="PRO_5031649154" description="S-adenosylmethionine decarboxylase beta chain" evidence="10">
    <location>
        <begin position="1"/>
        <end position="115"/>
    </location>
</feature>
<protein>
    <recommendedName>
        <fullName evidence="10">S-adenosylmethionine decarboxylase proenzyme</fullName>
        <shortName evidence="10">AdoMetDC</shortName>
        <shortName evidence="10">SAMDC</shortName>
        <ecNumber evidence="10">4.1.1.50</ecNumber>
    </recommendedName>
    <component>
        <recommendedName>
            <fullName evidence="10">S-adenosylmethionine decarboxylase beta chain</fullName>
        </recommendedName>
    </component>
    <component>
        <recommendedName>
            <fullName evidence="10">S-adenosylmethionine decarboxylase alpha chain</fullName>
        </recommendedName>
    </component>
</protein>
<proteinExistence type="inferred from homology"/>
<evidence type="ECO:0000313" key="12">
    <source>
        <dbReference type="Proteomes" id="UP000554286"/>
    </source>
</evidence>
<keyword evidence="9 10" id="KW-0670">Pyruvate</keyword>
<feature type="active site" description="Proton acceptor; for processing activity" evidence="10">
    <location>
        <position position="121"/>
    </location>
</feature>
<dbReference type="Proteomes" id="UP000554286">
    <property type="component" value="Unassembled WGS sequence"/>
</dbReference>
<dbReference type="InterPro" id="IPR042286">
    <property type="entry name" value="AdoMetDC_C"/>
</dbReference>
<accession>A0A7W6RD55</accession>
<dbReference type="Pfam" id="PF02675">
    <property type="entry name" value="AdoMet_dc"/>
    <property type="match status" value="1"/>
</dbReference>
<comment type="caution">
    <text evidence="11">The sequence shown here is derived from an EMBL/GenBank/DDBJ whole genome shotgun (WGS) entry which is preliminary data.</text>
</comment>
<evidence type="ECO:0000256" key="10">
    <source>
        <dbReference type="HAMAP-Rule" id="MF_00464"/>
    </source>
</evidence>
<comment type="PTM">
    <text evidence="10">Is synthesized initially as an inactive proenzyme. Formation of the active enzyme involves a self-maturation process in which the active site pyruvoyl group is generated from an internal serine residue via an autocatalytic post-translational modification. Two non-identical subunits are generated from the proenzyme in this reaction, and the pyruvate is formed at the N-terminus of the alpha chain, which is derived from the carboxyl end of the proenzyme. The post-translation cleavage follows an unusual pathway, termed non-hydrolytic serinolysis, in which the side chain hydroxyl group of the serine supplies its oxygen atom to form the C-terminus of the beta chain, while the remainder of the serine residue undergoes an oxidative deamination to produce ammonia and the pyruvoyl group blocking the N-terminus of the alpha chain.</text>
</comment>
<dbReference type="PANTHER" id="PTHR33866">
    <property type="entry name" value="S-ADENOSYLMETHIONINE DECARBOXYLASE PROENZYME"/>
    <property type="match status" value="1"/>
</dbReference>
<feature type="active site" description="Schiff-base intermediate with substrate; via pyruvic acid" evidence="10">
    <location>
        <position position="116"/>
    </location>
</feature>
<evidence type="ECO:0000256" key="5">
    <source>
        <dbReference type="ARBA" id="ARBA00023115"/>
    </source>
</evidence>
<dbReference type="UniPathway" id="UPA00331">
    <property type="reaction ID" value="UER00451"/>
</dbReference>
<gene>
    <name evidence="10" type="primary">speH</name>
    <name evidence="11" type="ORF">GGD89_001377</name>
</gene>
<evidence type="ECO:0000313" key="11">
    <source>
        <dbReference type="EMBL" id="MBB4265753.1"/>
    </source>
</evidence>
<comment type="pathway">
    <text evidence="10">Amine and polyamine biosynthesis; S-adenosylmethioninamine biosynthesis; S-adenosylmethioninamine from S-adenosyl-L-methionine: step 1/1.</text>
</comment>
<keyword evidence="7 10" id="KW-0456">Lyase</keyword>
<dbReference type="PANTHER" id="PTHR33866:SF2">
    <property type="entry name" value="S-ADENOSYLMETHIONINE DECARBOXYLASE PROENZYME"/>
    <property type="match status" value="1"/>
</dbReference>
<comment type="catalytic activity">
    <reaction evidence="10">
        <text>S-adenosyl-L-methionine + H(+) = S-adenosyl 3-(methylsulfanyl)propylamine + CO2</text>
        <dbReference type="Rhea" id="RHEA:15981"/>
        <dbReference type="ChEBI" id="CHEBI:15378"/>
        <dbReference type="ChEBI" id="CHEBI:16526"/>
        <dbReference type="ChEBI" id="CHEBI:57443"/>
        <dbReference type="ChEBI" id="CHEBI:59789"/>
        <dbReference type="EC" id="4.1.1.50"/>
    </reaction>
</comment>
<evidence type="ECO:0000256" key="4">
    <source>
        <dbReference type="ARBA" id="ARBA00023066"/>
    </source>
</evidence>
<dbReference type="EC" id="4.1.1.50" evidence="10"/>
<dbReference type="InterPro" id="IPR016067">
    <property type="entry name" value="S-AdoMet_deCO2ase_core"/>
</dbReference>
<evidence type="ECO:0000256" key="1">
    <source>
        <dbReference type="ARBA" id="ARBA00022691"/>
    </source>
</evidence>
<feature type="modified residue" description="Pyruvic acid (Ser); by autocatalysis" evidence="10">
    <location>
        <position position="116"/>
    </location>
</feature>
<feature type="active site" description="Proton donor; for catalytic activity" evidence="10">
    <location>
        <position position="136"/>
    </location>
</feature>
<dbReference type="HAMAP" id="MF_00464">
    <property type="entry name" value="AdoMetDC_1"/>
    <property type="match status" value="1"/>
</dbReference>
<keyword evidence="5 10" id="KW-0620">Polyamine biosynthesis</keyword>
<dbReference type="GO" id="GO:0005829">
    <property type="term" value="C:cytosol"/>
    <property type="evidence" value="ECO:0007669"/>
    <property type="project" value="TreeGrafter"/>
</dbReference>
<keyword evidence="12" id="KW-1185">Reference proteome</keyword>
<dbReference type="GO" id="GO:0004014">
    <property type="term" value="F:adenosylmethionine decarboxylase activity"/>
    <property type="evidence" value="ECO:0007669"/>
    <property type="project" value="UniProtKB-UniRule"/>
</dbReference>
<comment type="cofactor">
    <cofactor evidence="10">
        <name>pyruvate</name>
        <dbReference type="ChEBI" id="CHEBI:15361"/>
    </cofactor>
    <text evidence="10">Binds 1 pyruvoyl group covalently per subunit.</text>
</comment>
<organism evidence="11 12">
    <name type="scientific">Roseospira visakhapatnamensis</name>
    <dbReference type="NCBI Taxonomy" id="390880"/>
    <lineage>
        <taxon>Bacteria</taxon>
        <taxon>Pseudomonadati</taxon>
        <taxon>Pseudomonadota</taxon>
        <taxon>Alphaproteobacteria</taxon>
        <taxon>Rhodospirillales</taxon>
        <taxon>Rhodospirillaceae</taxon>
        <taxon>Roseospira</taxon>
    </lineage>
</organism>
<feature type="site" description="Cleavage (non-hydrolytic); by autolysis" evidence="10">
    <location>
        <begin position="115"/>
        <end position="116"/>
    </location>
</feature>
<dbReference type="InterPro" id="IPR042284">
    <property type="entry name" value="AdoMetDC_N"/>
</dbReference>
<evidence type="ECO:0000256" key="6">
    <source>
        <dbReference type="ARBA" id="ARBA00023145"/>
    </source>
</evidence>
<dbReference type="RefSeq" id="WP_184043434.1">
    <property type="nucleotide sequence ID" value="NZ_JACIGK010000008.1"/>
</dbReference>
<dbReference type="Gene3D" id="3.30.360.110">
    <property type="entry name" value="S-adenosylmethionine decarboxylase domain"/>
    <property type="match status" value="1"/>
</dbReference>
<dbReference type="InterPro" id="IPR017716">
    <property type="entry name" value="S-AdoMet_deCOase_pro-enz"/>
</dbReference>
<comment type="subunit">
    <text evidence="10">Heterotetramer of two alpha and two beta chains arranged as a dimer of alpha/beta heterodimers.</text>
</comment>
<keyword evidence="4 10" id="KW-0745">Spermidine biosynthesis</keyword>
<comment type="similarity">
    <text evidence="10">Belongs to the prokaryotic AdoMetDC family. Type 1 subfamily.</text>
</comment>
<evidence type="ECO:0000256" key="8">
    <source>
        <dbReference type="ARBA" id="ARBA00023270"/>
    </source>
</evidence>
<dbReference type="InterPro" id="IPR003826">
    <property type="entry name" value="AdoMetDC_fam_prok"/>
</dbReference>
<dbReference type="EMBL" id="JACIGK010000008">
    <property type="protein sequence ID" value="MBB4265753.1"/>
    <property type="molecule type" value="Genomic_DNA"/>
</dbReference>
<dbReference type="SUPFAM" id="SSF56276">
    <property type="entry name" value="S-adenosylmethionine decarboxylase"/>
    <property type="match status" value="1"/>
</dbReference>
<dbReference type="GO" id="GO:0008295">
    <property type="term" value="P:spermidine biosynthetic process"/>
    <property type="evidence" value="ECO:0007669"/>
    <property type="project" value="UniProtKB-UniRule"/>
</dbReference>
<evidence type="ECO:0000256" key="3">
    <source>
        <dbReference type="ARBA" id="ARBA00022813"/>
    </source>
</evidence>
<evidence type="ECO:0000256" key="2">
    <source>
        <dbReference type="ARBA" id="ARBA00022793"/>
    </source>
</evidence>
<sequence>MVDSPSRTGGSPDRDAATGTLHLVYSDGHGADDGAPDSNATAAPVQDHFIERDGLRFAGVHLLVDLWGGEGLDNLDLTEAALIAATRAAGATLLHTHLHHFTPNGGISGVLVLAESHISIHTWPERAYAALDIFMCGEADPYKAIPVLRAAFRPTTITVTENKRGMVP</sequence>
<keyword evidence="6 10" id="KW-0865">Zymogen</keyword>
<keyword evidence="8 10" id="KW-0704">Schiff base</keyword>